<evidence type="ECO:0000313" key="1">
    <source>
        <dbReference type="EMBL" id="MDR6903968.1"/>
    </source>
</evidence>
<evidence type="ECO:0000313" key="2">
    <source>
        <dbReference type="Proteomes" id="UP001250791"/>
    </source>
</evidence>
<sequence>MQLMFHKAWEWESCSLALVLIGQEYSLRVGPTCPMDLGEANRT</sequence>
<protein>
    <submittedName>
        <fullName evidence="1">Uncharacterized protein</fullName>
    </submittedName>
</protein>
<keyword evidence="2" id="KW-1185">Reference proteome</keyword>
<name>A0ABU1SYK8_9HYPH</name>
<dbReference type="Proteomes" id="UP001250791">
    <property type="component" value="Unassembled WGS sequence"/>
</dbReference>
<dbReference type="EMBL" id="JAVDUP010000011">
    <property type="protein sequence ID" value="MDR6903968.1"/>
    <property type="molecule type" value="Genomic_DNA"/>
</dbReference>
<gene>
    <name evidence="1" type="ORF">J2W52_005601</name>
</gene>
<proteinExistence type="predicted"/>
<organism evidence="1 2">
    <name type="scientific">Rhizobium miluonense</name>
    <dbReference type="NCBI Taxonomy" id="411945"/>
    <lineage>
        <taxon>Bacteria</taxon>
        <taxon>Pseudomonadati</taxon>
        <taxon>Pseudomonadota</taxon>
        <taxon>Alphaproteobacteria</taxon>
        <taxon>Hyphomicrobiales</taxon>
        <taxon>Rhizobiaceae</taxon>
        <taxon>Rhizobium/Agrobacterium group</taxon>
        <taxon>Rhizobium</taxon>
    </lineage>
</organism>
<accession>A0ABU1SYK8</accession>
<comment type="caution">
    <text evidence="1">The sequence shown here is derived from an EMBL/GenBank/DDBJ whole genome shotgun (WGS) entry which is preliminary data.</text>
</comment>
<reference evidence="1 2" key="1">
    <citation type="submission" date="2023-07" db="EMBL/GenBank/DDBJ databases">
        <title>Sorghum-associated microbial communities from plants grown in Nebraska, USA.</title>
        <authorList>
            <person name="Schachtman D."/>
        </authorList>
    </citation>
    <scope>NUCLEOTIDE SEQUENCE [LARGE SCALE GENOMIC DNA]</scope>
    <source>
        <strain evidence="1 2">3199</strain>
    </source>
</reference>